<gene>
    <name evidence="2" type="ORF">L6637_27420</name>
    <name evidence="1" type="ORF">L6654_21170</name>
</gene>
<dbReference type="RefSeq" id="WP_237862863.1">
    <property type="nucleotide sequence ID" value="NZ_JAKLTZ010000004.1"/>
</dbReference>
<evidence type="ECO:0000313" key="3">
    <source>
        <dbReference type="Proteomes" id="UP001139012"/>
    </source>
</evidence>
<sequence>MTLVSALEESFDIAWSFLEKSGELRGAAESEDILLNSIEQQLRKGERRKLMLANRAISAYRAQVARIPAFRGRILELLEGQ</sequence>
<reference evidence="1" key="1">
    <citation type="submission" date="2022-01" db="EMBL/GenBank/DDBJ databases">
        <title>Genome sequnece data of strain Bradyrhizobium sp. nov.</title>
        <authorList>
            <person name="Zhang J."/>
        </authorList>
    </citation>
    <scope>NUCLEOTIDE SEQUENCE</scope>
    <source>
        <strain evidence="2">WYCCWR 12774</strain>
        <strain evidence="1">WYCCWR 13023</strain>
    </source>
</reference>
<dbReference type="EMBL" id="JAKLUA010000010">
    <property type="protein sequence ID" value="MCG2670705.1"/>
    <property type="molecule type" value="Genomic_DNA"/>
</dbReference>
<accession>A0A9X1REH5</accession>
<evidence type="ECO:0000313" key="4">
    <source>
        <dbReference type="Proteomes" id="UP001139054"/>
    </source>
</evidence>
<proteinExistence type="predicted"/>
<dbReference type="Proteomes" id="UP001139012">
    <property type="component" value="Unassembled WGS sequence"/>
</dbReference>
<name>A0A9X1REH5_9BRAD</name>
<evidence type="ECO:0000313" key="2">
    <source>
        <dbReference type="EMBL" id="MCG2670705.1"/>
    </source>
</evidence>
<protein>
    <submittedName>
        <fullName evidence="1">Uncharacterized protein</fullName>
    </submittedName>
</protein>
<evidence type="ECO:0000313" key="1">
    <source>
        <dbReference type="EMBL" id="MCG2629154.1"/>
    </source>
</evidence>
<keyword evidence="3" id="KW-1185">Reference proteome</keyword>
<comment type="caution">
    <text evidence="1">The sequence shown here is derived from an EMBL/GenBank/DDBJ whole genome shotgun (WGS) entry which is preliminary data.</text>
</comment>
<organism evidence="1 4">
    <name type="scientific">Bradyrhizobium zhengyangense</name>
    <dbReference type="NCBI Taxonomy" id="2911009"/>
    <lineage>
        <taxon>Bacteria</taxon>
        <taxon>Pseudomonadati</taxon>
        <taxon>Pseudomonadota</taxon>
        <taxon>Alphaproteobacteria</taxon>
        <taxon>Hyphomicrobiales</taxon>
        <taxon>Nitrobacteraceae</taxon>
        <taxon>Bradyrhizobium</taxon>
    </lineage>
</organism>
<dbReference type="EMBL" id="JAKLTY010000013">
    <property type="protein sequence ID" value="MCG2629154.1"/>
    <property type="molecule type" value="Genomic_DNA"/>
</dbReference>
<dbReference type="AlphaFoldDB" id="A0A9X1REH5"/>
<dbReference type="Proteomes" id="UP001139054">
    <property type="component" value="Unassembled WGS sequence"/>
</dbReference>